<dbReference type="EMBL" id="JBHLTN010000029">
    <property type="protein sequence ID" value="MFC0593736.1"/>
    <property type="molecule type" value="Genomic_DNA"/>
</dbReference>
<dbReference type="Pfam" id="PF03459">
    <property type="entry name" value="TOBE"/>
    <property type="match status" value="1"/>
</dbReference>
<reference evidence="12 13" key="1">
    <citation type="submission" date="2024-09" db="EMBL/GenBank/DDBJ databases">
        <authorList>
            <person name="Sun Q."/>
            <person name="Mori K."/>
        </authorList>
    </citation>
    <scope>NUCLEOTIDE SEQUENCE [LARGE SCALE GENOMIC DNA]</scope>
    <source>
        <strain evidence="12 13">NCAIM B.02336</strain>
    </source>
</reference>
<dbReference type="InterPro" id="IPR004606">
    <property type="entry name" value="Mop_domain"/>
</dbReference>
<keyword evidence="4" id="KW-0997">Cell inner membrane</keyword>
<dbReference type="InterPro" id="IPR005116">
    <property type="entry name" value="Transp-assoc_OB_typ1"/>
</dbReference>
<dbReference type="PANTHER" id="PTHR43514">
    <property type="entry name" value="ABC TRANSPORTER I FAMILY MEMBER 10"/>
    <property type="match status" value="1"/>
</dbReference>
<evidence type="ECO:0000313" key="12">
    <source>
        <dbReference type="EMBL" id="MFC0593736.1"/>
    </source>
</evidence>
<accession>A0ABV6PV60</accession>
<dbReference type="InterPro" id="IPR003593">
    <property type="entry name" value="AAA+_ATPase"/>
</dbReference>
<dbReference type="InterPro" id="IPR050334">
    <property type="entry name" value="Molybdenum_import_ModC"/>
</dbReference>
<dbReference type="InterPro" id="IPR003439">
    <property type="entry name" value="ABC_transporter-like_ATP-bd"/>
</dbReference>
<dbReference type="NCBIfam" id="TIGR02142">
    <property type="entry name" value="modC_ABC"/>
    <property type="match status" value="1"/>
</dbReference>
<dbReference type="Gene3D" id="2.40.50.100">
    <property type="match status" value="1"/>
</dbReference>
<evidence type="ECO:0000256" key="8">
    <source>
        <dbReference type="ARBA" id="ARBA00023136"/>
    </source>
</evidence>
<dbReference type="Gene3D" id="3.40.50.300">
    <property type="entry name" value="P-loop containing nucleotide triphosphate hydrolases"/>
    <property type="match status" value="1"/>
</dbReference>
<dbReference type="Pfam" id="PF00005">
    <property type="entry name" value="ABC_tran"/>
    <property type="match status" value="1"/>
</dbReference>
<dbReference type="SUPFAM" id="SSF50331">
    <property type="entry name" value="MOP-like"/>
    <property type="match status" value="1"/>
</dbReference>
<evidence type="ECO:0000259" key="10">
    <source>
        <dbReference type="PROSITE" id="PS50893"/>
    </source>
</evidence>
<evidence type="ECO:0000256" key="5">
    <source>
        <dbReference type="ARBA" id="ARBA00022741"/>
    </source>
</evidence>
<dbReference type="RefSeq" id="WP_377483969.1">
    <property type="nucleotide sequence ID" value="NZ_JBHLTN010000029.1"/>
</dbReference>
<dbReference type="InterPro" id="IPR011868">
    <property type="entry name" value="ModC_ABC_ATP-bd"/>
</dbReference>
<feature type="domain" description="ABC transporter" evidence="10">
    <location>
        <begin position="3"/>
        <end position="233"/>
    </location>
</feature>
<dbReference type="SUPFAM" id="SSF52540">
    <property type="entry name" value="P-loop containing nucleoside triphosphate hydrolases"/>
    <property type="match status" value="1"/>
</dbReference>
<dbReference type="PANTHER" id="PTHR43514:SF10">
    <property type="entry name" value="MOLYBDENUM IMPORT ATP-BINDING PROTEIN MODC 2"/>
    <property type="match status" value="1"/>
</dbReference>
<gene>
    <name evidence="12" type="primary">modC</name>
    <name evidence="12" type="ORF">ACFFGG_14380</name>
</gene>
<sequence>MALRLALRHATGFSLEVDVRLPGQGVSAIFGPSGCGKTTLLRCVAGLTRPAAGHVAVGGQVWQDDAAGVWRPTHARPLGMVFQEASLFPHLTVHQNLDFGRRRVPAAERRVSLEQAIELLGIGHLLARRPAGLSGGERQRVAIARALATSPRLLLMDEPLASLDAARKAELLPWFERLARELRIPVLYVTHALDEVARLADHLLLLDGGRVRAQGPAHALLGQLDIARTHGDAAGALIDGHVGAVDGTHHLLQLDFAGGTLLCVPPPGSAPRALGQPLRVRVLARDVSLALSPAHDSSILNVLPATVQDLADDGPAQLLVALDLAGTRLLARVTRKSVAQLGLRPGQRVFAQIKGVAVLD</sequence>
<keyword evidence="13" id="KW-1185">Reference proteome</keyword>
<feature type="domain" description="Mop" evidence="11">
    <location>
        <begin position="296"/>
        <end position="360"/>
    </location>
</feature>
<evidence type="ECO:0000256" key="3">
    <source>
        <dbReference type="ARBA" id="ARBA00022505"/>
    </source>
</evidence>
<evidence type="ECO:0000256" key="6">
    <source>
        <dbReference type="ARBA" id="ARBA00022840"/>
    </source>
</evidence>
<keyword evidence="7" id="KW-1278">Translocase</keyword>
<keyword evidence="2" id="KW-1003">Cell membrane</keyword>
<dbReference type="GO" id="GO:0005524">
    <property type="term" value="F:ATP binding"/>
    <property type="evidence" value="ECO:0007669"/>
    <property type="project" value="UniProtKB-KW"/>
</dbReference>
<keyword evidence="8" id="KW-0472">Membrane</keyword>
<dbReference type="PROSITE" id="PS50893">
    <property type="entry name" value="ABC_TRANSPORTER_2"/>
    <property type="match status" value="1"/>
</dbReference>
<organism evidence="12 13">
    <name type="scientific">Ottowia pentelensis</name>
    <dbReference type="NCBI Taxonomy" id="511108"/>
    <lineage>
        <taxon>Bacteria</taxon>
        <taxon>Pseudomonadati</taxon>
        <taxon>Pseudomonadota</taxon>
        <taxon>Betaproteobacteria</taxon>
        <taxon>Burkholderiales</taxon>
        <taxon>Comamonadaceae</taxon>
        <taxon>Ottowia</taxon>
    </lineage>
</organism>
<evidence type="ECO:0000313" key="13">
    <source>
        <dbReference type="Proteomes" id="UP001589834"/>
    </source>
</evidence>
<protein>
    <submittedName>
        <fullName evidence="12">Molybdenum ABC transporter ATP-binding protein</fullName>
    </submittedName>
</protein>
<dbReference type="InterPro" id="IPR008995">
    <property type="entry name" value="Mo/tungstate-bd_C_term_dom"/>
</dbReference>
<name>A0ABV6PV60_9BURK</name>
<evidence type="ECO:0000256" key="7">
    <source>
        <dbReference type="ARBA" id="ARBA00022967"/>
    </source>
</evidence>
<keyword evidence="3 9" id="KW-0500">Molybdenum</keyword>
<keyword evidence="1" id="KW-0813">Transport</keyword>
<evidence type="ECO:0000256" key="4">
    <source>
        <dbReference type="ARBA" id="ARBA00022519"/>
    </source>
</evidence>
<keyword evidence="6 12" id="KW-0067">ATP-binding</keyword>
<dbReference type="InterPro" id="IPR027417">
    <property type="entry name" value="P-loop_NTPase"/>
</dbReference>
<comment type="caution">
    <text evidence="12">The sequence shown here is derived from an EMBL/GenBank/DDBJ whole genome shotgun (WGS) entry which is preliminary data.</text>
</comment>
<dbReference type="InterPro" id="IPR017871">
    <property type="entry name" value="ABC_transporter-like_CS"/>
</dbReference>
<proteinExistence type="predicted"/>
<dbReference type="Proteomes" id="UP001589834">
    <property type="component" value="Unassembled WGS sequence"/>
</dbReference>
<evidence type="ECO:0000256" key="2">
    <source>
        <dbReference type="ARBA" id="ARBA00022475"/>
    </source>
</evidence>
<evidence type="ECO:0000256" key="9">
    <source>
        <dbReference type="PROSITE-ProRule" id="PRU01213"/>
    </source>
</evidence>
<dbReference type="PROSITE" id="PS51866">
    <property type="entry name" value="MOP"/>
    <property type="match status" value="1"/>
</dbReference>
<keyword evidence="5" id="KW-0547">Nucleotide-binding</keyword>
<dbReference type="PROSITE" id="PS00211">
    <property type="entry name" value="ABC_TRANSPORTER_1"/>
    <property type="match status" value="1"/>
</dbReference>
<dbReference type="SMART" id="SM00382">
    <property type="entry name" value="AAA"/>
    <property type="match status" value="1"/>
</dbReference>
<evidence type="ECO:0000256" key="1">
    <source>
        <dbReference type="ARBA" id="ARBA00022448"/>
    </source>
</evidence>
<evidence type="ECO:0000259" key="11">
    <source>
        <dbReference type="PROSITE" id="PS51866"/>
    </source>
</evidence>